<evidence type="ECO:0000313" key="5">
    <source>
        <dbReference type="Proteomes" id="UP000760494"/>
    </source>
</evidence>
<dbReference type="Gene3D" id="3.90.1150.10">
    <property type="entry name" value="Aspartate Aminotransferase, domain 1"/>
    <property type="match status" value="1"/>
</dbReference>
<dbReference type="InterPro" id="IPR015422">
    <property type="entry name" value="PyrdxlP-dep_Trfase_small"/>
</dbReference>
<organism evidence="4 5">
    <name type="scientific">Fusarium fujikuroi</name>
    <name type="common">Bakanae and foot rot disease fungus</name>
    <name type="synonym">Gibberella fujikuroi</name>
    <dbReference type="NCBI Taxonomy" id="5127"/>
    <lineage>
        <taxon>Eukaryota</taxon>
        <taxon>Fungi</taxon>
        <taxon>Dikarya</taxon>
        <taxon>Ascomycota</taxon>
        <taxon>Pezizomycotina</taxon>
        <taxon>Sordariomycetes</taxon>
        <taxon>Hypocreomycetidae</taxon>
        <taxon>Hypocreales</taxon>
        <taxon>Nectriaceae</taxon>
        <taxon>Fusarium</taxon>
        <taxon>Fusarium fujikuroi species complex</taxon>
    </lineage>
</organism>
<name>A0A9Q9S204_FUSFU</name>
<dbReference type="GO" id="GO:0030170">
    <property type="term" value="F:pyridoxal phosphate binding"/>
    <property type="evidence" value="ECO:0007669"/>
    <property type="project" value="InterPro"/>
</dbReference>
<evidence type="ECO:0000256" key="1">
    <source>
        <dbReference type="ARBA" id="ARBA00001933"/>
    </source>
</evidence>
<evidence type="ECO:0000256" key="3">
    <source>
        <dbReference type="SAM" id="MobiDB-lite"/>
    </source>
</evidence>
<keyword evidence="2" id="KW-0663">Pyridoxal phosphate</keyword>
<dbReference type="PANTHER" id="PTHR11808">
    <property type="entry name" value="TRANS-SULFURATION ENZYME FAMILY MEMBER"/>
    <property type="match status" value="1"/>
</dbReference>
<sequence>MPTSIPYDSSLTLMSVVNQDALKSVEAIAALQAPVDAAQDALNSLISSKRSLTMTKTELKNLGVGTDALDEELKKLNAAVEASAGAYAATKMAAEPQITAIRKDIHSVHKQIESPVDYLRSEIRTIALANDTMNMDVQYFSFDSNSQNSATYCAQIASYVSGAVSSVFGAKQSMRIGNAASRQVSRQVSSHSIEGTLVLSVSCTHKNASIVAPFVLHVDKAIKVWNHLFPGSKLDPTSGSSMMKCAMNESQEDKEKFSIIPGVTYGSSFVGMVHVLNTTSSSASESMEAAASQMQSTMNVGAWFAKAEGKVGVDSNFASNVKNLLSQQNIESHVTVLSMAVIPSMVAHEVATAVSKFNDFDPKSNMAAVAVMQNAVSSDQSSVQSMAEASRTTGQASEMQGKKIESSLTLEDYLGKATQGTSGIPINYYLKDIDQKMLAQMWAAKYYPGEFMAINVGYVDAQRNPSSASFAYPLEQLALKRFLIYFWANPTFTNMESNKAPAFSHRTTIMWSMNMKPKTSLRGKLVQRPCPFYAPCPAGPGAKRLLAYIRIEAKNKEHQSLFQDDLKKDFFVSLFALIVLGSQQEIGLERLRKCKLQSHLEALLSSNSDCIVLPRESESELSAWQNLEEEFLKRTNDWKPNFMEGLPKIPVRSESGDIDTVQLSKEWQGWHDVLPQMGILDTASKHGGKPFFQVLIDAIHNTSDPDSPDPIHYPWKLQIHPEQKQEGYIMTSHDPFNLYETYIHQTDWNTYMESLEKTGSPIRPFPRINQKLYDLCNGIMLKVGGADIALQASMKKESGKSHDSEDEDLKSLKEKYPKKVPRPVSNLKAKARALAEKKREKRKKSVNSLSKVYEVWCGTAILWNDLDVDKIQRAAGKRPDEAGQKEIMGGVSATEWLHLSAFFWGGISSDDDPEGFSTSQNFENLVFGTSETNSLMTSPILWDVSTGSGQFRTGVLRFTKEDLEAMKKNGFNSNKYLSIKEKKLTDSYIKEQMLMLAHDFPFIVYSIQYDLQADFHSRIFALDNMECSVPFFPFRRPFYHRSEALLDDLVFKELYVMSLNKEGPDIAESLRKTFNMASNNFILTAEAHSEALPNFHFSTQAVHADDFVSPHRAIAPAMHSAVNYRYARNPDDLVEMENDDPNAPFDSHVYSRYTAPNYNRLEIVLKTLFKNPVVSYSCGVAAFHSMLVAINPKKVFISDGYHGVHAVIELMAKLNGLKKLSLDDLDQAGPGDMIHIETPLNPTGEARNLAFFSKKAKETGALLTVDATLAPPPLQDPIQFGADLVMHSGTKYIGGHSDMLCGIVIVSPQQVKSGLEQTLRDERMVLGNVMGSLEGWLGIRSLRTLHLRVMRQSQTTEALVSWLNTGLSDSSSVIGRIVHKIAHSSIQQDAEWLKGQMPGGHSPVFSLWLKKPEHAKRLPSKLFIFQHATSLGGVESLCEWRAMSSRGEDQRMLRISTGVEDLEDLKGDLMQAFEALLAEFP</sequence>
<comment type="cofactor">
    <cofactor evidence="1">
        <name>pyridoxal 5'-phosphate</name>
        <dbReference type="ChEBI" id="CHEBI:597326"/>
    </cofactor>
</comment>
<dbReference type="Proteomes" id="UP000760494">
    <property type="component" value="Unassembled WGS sequence"/>
</dbReference>
<evidence type="ECO:0008006" key="6">
    <source>
        <dbReference type="Google" id="ProtNLM"/>
    </source>
</evidence>
<proteinExistence type="predicted"/>
<dbReference type="EMBL" id="CABFJX010000421">
    <property type="protein sequence ID" value="VTT83840.1"/>
    <property type="molecule type" value="Genomic_DNA"/>
</dbReference>
<evidence type="ECO:0000256" key="2">
    <source>
        <dbReference type="ARBA" id="ARBA00022898"/>
    </source>
</evidence>
<dbReference type="PROSITE" id="PS00868">
    <property type="entry name" value="CYS_MET_METAB_PP"/>
    <property type="match status" value="1"/>
</dbReference>
<comment type="caution">
    <text evidence="4">The sequence shown here is derived from an EMBL/GenBank/DDBJ whole genome shotgun (WGS) entry which is preliminary data.</text>
</comment>
<dbReference type="Gene3D" id="3.40.640.10">
    <property type="entry name" value="Type I PLP-dependent aspartate aminotransferase-like (Major domain)"/>
    <property type="match status" value="1"/>
</dbReference>
<feature type="region of interest" description="Disordered" evidence="3">
    <location>
        <begin position="794"/>
        <end position="815"/>
    </location>
</feature>
<dbReference type="Pfam" id="PF01053">
    <property type="entry name" value="Cys_Met_Meta_PP"/>
    <property type="match status" value="1"/>
</dbReference>
<dbReference type="PANTHER" id="PTHR11808:SF35">
    <property type="entry name" value="CYSTATHIONINE GAMMA-SYNTHASE (AFU_ORTHOLOGUE AFUA_7G01590)"/>
    <property type="match status" value="1"/>
</dbReference>
<accession>A0A9Q9S204</accession>
<dbReference type="InterPro" id="IPR015421">
    <property type="entry name" value="PyrdxlP-dep_Trfase_major"/>
</dbReference>
<reference evidence="4" key="1">
    <citation type="submission" date="2019-05" db="EMBL/GenBank/DDBJ databases">
        <authorList>
            <person name="Piombo E."/>
        </authorList>
    </citation>
    <scope>NUCLEOTIDE SEQUENCE</scope>
    <source>
        <strain evidence="4">C2S</strain>
    </source>
</reference>
<protein>
    <recommendedName>
        <fullName evidence="6">Cystathionine beta-lyase</fullName>
    </recommendedName>
</protein>
<evidence type="ECO:0000313" key="4">
    <source>
        <dbReference type="EMBL" id="VTT83840.1"/>
    </source>
</evidence>
<dbReference type="GO" id="GO:0016846">
    <property type="term" value="F:carbon-sulfur lyase activity"/>
    <property type="evidence" value="ECO:0007669"/>
    <property type="project" value="TreeGrafter"/>
</dbReference>
<dbReference type="InterPro" id="IPR000277">
    <property type="entry name" value="Cys/Met-Metab_PyrdxlP-dep_enz"/>
</dbReference>
<dbReference type="SUPFAM" id="SSF53383">
    <property type="entry name" value="PLP-dependent transferases"/>
    <property type="match status" value="1"/>
</dbReference>
<dbReference type="InterPro" id="IPR054542">
    <property type="entry name" value="Cys_met_metab_PP"/>
</dbReference>
<dbReference type="FunFam" id="3.40.640.10:FF:000072">
    <property type="entry name" value="Putative cystathionine beta-lyase"/>
    <property type="match status" value="1"/>
</dbReference>
<dbReference type="GO" id="GO:0005737">
    <property type="term" value="C:cytoplasm"/>
    <property type="evidence" value="ECO:0007669"/>
    <property type="project" value="TreeGrafter"/>
</dbReference>
<dbReference type="FunFam" id="3.90.1150.10:FF:000066">
    <property type="entry name" value="Putative cystathionine beta-lyase"/>
    <property type="match status" value="1"/>
</dbReference>
<dbReference type="GO" id="GO:0019346">
    <property type="term" value="P:transsulfuration"/>
    <property type="evidence" value="ECO:0007669"/>
    <property type="project" value="InterPro"/>
</dbReference>
<dbReference type="InterPro" id="IPR015424">
    <property type="entry name" value="PyrdxlP-dep_Trfase"/>
</dbReference>
<gene>
    <name evidence="4" type="ORF">C2S_12895</name>
</gene>